<feature type="transmembrane region" description="Helical" evidence="2">
    <location>
        <begin position="318"/>
        <end position="340"/>
    </location>
</feature>
<comment type="caution">
    <text evidence="3">The sequence shown here is derived from an EMBL/GenBank/DDBJ whole genome shotgun (WGS) entry which is preliminary data.</text>
</comment>
<dbReference type="AlphaFoldDB" id="A0A8T0DL66"/>
<gene>
    <name evidence="3" type="ORF">P879_04450</name>
</gene>
<keyword evidence="2" id="KW-1133">Transmembrane helix</keyword>
<proteinExistence type="predicted"/>
<organism evidence="3 4">
    <name type="scientific">Paragonimus westermani</name>
    <dbReference type="NCBI Taxonomy" id="34504"/>
    <lineage>
        <taxon>Eukaryota</taxon>
        <taxon>Metazoa</taxon>
        <taxon>Spiralia</taxon>
        <taxon>Lophotrochozoa</taxon>
        <taxon>Platyhelminthes</taxon>
        <taxon>Trematoda</taxon>
        <taxon>Digenea</taxon>
        <taxon>Plagiorchiida</taxon>
        <taxon>Troglotremata</taxon>
        <taxon>Troglotrematidae</taxon>
        <taxon>Paragonimus</taxon>
    </lineage>
</organism>
<sequence>MKVSYTLVPRTLVTLNCRRPKEHSNVDSISVTLLVRVQPRAVHKLWLGGFIPDEAYAFKMARWCTADKPSARSPVVYQKTKPFISTTTLERRFHGTLESTVDHIPLEQTPSSLLSRPHSLQLLLPRALSDITSNWQSREFYTNDSTFLLKWEVRETDSEQNAFSSVLYYRVEYFLGFVDGITTFHYPATLVWLSNMTTSWHTLAPIRAPQKSFALVPGQNDLSGVLSDSLSRVFVSSMRLRFRVRSYGLMCVSEPSQELHIEESLLGHVLPLLNRTVANEQLALKVMSEHPSYVSSSTTHGVESFSSVKLTLGIPDRFWYTMSYSILVCVMLCFILLIVYRVHRMRCTHKTINMTVAEVSQSLGENNRLLINQLLPGSPGLPVCRERPPEFRSTLTDMKLRVSKPLAEIRSYSELKCSNFSHKAYPISPSLNSHVGWNNLNSLQRQNSSPPKATPDKSVSACGRTGSAAGYRNLSCIATHANKLPIWTNSHTTDSDCVSTKGPDSPLVANICRIHNLRHHAGISSSQLHPLPEVICLDLKSYSTSPSGAVHLVACVHGETNRLSLLDTTDPIINPVTTLHTGGQVESSIHKLAK</sequence>
<evidence type="ECO:0000256" key="1">
    <source>
        <dbReference type="SAM" id="MobiDB-lite"/>
    </source>
</evidence>
<evidence type="ECO:0000256" key="2">
    <source>
        <dbReference type="SAM" id="Phobius"/>
    </source>
</evidence>
<keyword evidence="2" id="KW-0812">Transmembrane</keyword>
<dbReference type="EMBL" id="JTDF01002589">
    <property type="protein sequence ID" value="KAF8568659.1"/>
    <property type="molecule type" value="Genomic_DNA"/>
</dbReference>
<name>A0A8T0DL66_9TREM</name>
<evidence type="ECO:0000313" key="4">
    <source>
        <dbReference type="Proteomes" id="UP000699462"/>
    </source>
</evidence>
<accession>A0A8T0DL66</accession>
<evidence type="ECO:0000313" key="3">
    <source>
        <dbReference type="EMBL" id="KAF8568659.1"/>
    </source>
</evidence>
<dbReference type="Proteomes" id="UP000699462">
    <property type="component" value="Unassembled WGS sequence"/>
</dbReference>
<protein>
    <submittedName>
        <fullName evidence="3">Uncharacterized protein</fullName>
    </submittedName>
</protein>
<keyword evidence="4" id="KW-1185">Reference proteome</keyword>
<dbReference type="OrthoDB" id="6270627at2759"/>
<reference evidence="3 4" key="1">
    <citation type="submission" date="2019-07" db="EMBL/GenBank/DDBJ databases">
        <title>Annotation for the trematode Paragonimus westermani.</title>
        <authorList>
            <person name="Choi Y.-J."/>
        </authorList>
    </citation>
    <scope>NUCLEOTIDE SEQUENCE [LARGE SCALE GENOMIC DNA]</scope>
    <source>
        <strain evidence="3">180907_Pwestermani</strain>
    </source>
</reference>
<keyword evidence="2" id="KW-0472">Membrane</keyword>
<feature type="region of interest" description="Disordered" evidence="1">
    <location>
        <begin position="441"/>
        <end position="461"/>
    </location>
</feature>